<organism evidence="1 2">
    <name type="scientific">Halolactibacillus miurensis</name>
    <dbReference type="NCBI Taxonomy" id="306541"/>
    <lineage>
        <taxon>Bacteria</taxon>
        <taxon>Bacillati</taxon>
        <taxon>Bacillota</taxon>
        <taxon>Bacilli</taxon>
        <taxon>Bacillales</taxon>
        <taxon>Bacillaceae</taxon>
        <taxon>Halolactibacillus</taxon>
    </lineage>
</organism>
<proteinExistence type="predicted"/>
<dbReference type="AlphaFoldDB" id="A0A1I6TVA5"/>
<dbReference type="STRING" id="306541.SAMN05421668_11840"/>
<reference evidence="1 2" key="1">
    <citation type="submission" date="2016-10" db="EMBL/GenBank/DDBJ databases">
        <authorList>
            <person name="de Groot N.N."/>
        </authorList>
    </citation>
    <scope>NUCLEOTIDE SEQUENCE [LARGE SCALE GENOMIC DNA]</scope>
    <source>
        <strain evidence="1 2">DSM 17074</strain>
    </source>
</reference>
<protein>
    <submittedName>
        <fullName evidence="1">Uncharacterized protein</fullName>
    </submittedName>
</protein>
<sequence length="38" mass="4438">MGIFPIESYTKKRIYKCNIFQCNVYKIKKTLEKGAIAP</sequence>
<name>A0A1I6TVA5_9BACI</name>
<evidence type="ECO:0000313" key="1">
    <source>
        <dbReference type="EMBL" id="SFS93162.1"/>
    </source>
</evidence>
<gene>
    <name evidence="1" type="ORF">SAMN05421668_11840</name>
</gene>
<accession>A0A1I6TVA5</accession>
<evidence type="ECO:0000313" key="2">
    <source>
        <dbReference type="Proteomes" id="UP000199139"/>
    </source>
</evidence>
<dbReference type="Proteomes" id="UP000199139">
    <property type="component" value="Unassembled WGS sequence"/>
</dbReference>
<dbReference type="EMBL" id="FPAI01000018">
    <property type="protein sequence ID" value="SFS93162.1"/>
    <property type="molecule type" value="Genomic_DNA"/>
</dbReference>